<sequence>MWEPATPGRSLGVTVPTKVTLVCLLSSPHSGSTILGATLAAHPEVVYAGELFEIPVPAWTPGRPCACGRSAPECPFWSAVRPRVEAGGSLDRFAAEEHRFDRWPALPRWWLGHRRPSRSVLSY</sequence>
<organism evidence="1">
    <name type="scientific">mine drainage metagenome</name>
    <dbReference type="NCBI Taxonomy" id="410659"/>
    <lineage>
        <taxon>unclassified sequences</taxon>
        <taxon>metagenomes</taxon>
        <taxon>ecological metagenomes</taxon>
    </lineage>
</organism>
<comment type="caution">
    <text evidence="1">The sequence shown here is derived from an EMBL/GenBank/DDBJ whole genome shotgun (WGS) entry which is preliminary data.</text>
</comment>
<dbReference type="AlphaFoldDB" id="T0ZFT1"/>
<dbReference type="GO" id="GO:0016740">
    <property type="term" value="F:transferase activity"/>
    <property type="evidence" value="ECO:0007669"/>
    <property type="project" value="UniProtKB-KW"/>
</dbReference>
<proteinExistence type="predicted"/>
<feature type="non-terminal residue" evidence="1">
    <location>
        <position position="123"/>
    </location>
</feature>
<dbReference type="EMBL" id="AUZZ01011006">
    <property type="protein sequence ID" value="EQD27739.1"/>
    <property type="molecule type" value="Genomic_DNA"/>
</dbReference>
<accession>T0ZFT1</accession>
<dbReference type="SUPFAM" id="SSF52540">
    <property type="entry name" value="P-loop containing nucleoside triphosphate hydrolases"/>
    <property type="match status" value="1"/>
</dbReference>
<name>T0ZFT1_9ZZZZ</name>
<dbReference type="InterPro" id="IPR027417">
    <property type="entry name" value="P-loop_NTPase"/>
</dbReference>
<keyword evidence="1" id="KW-0808">Transferase</keyword>
<evidence type="ECO:0000313" key="1">
    <source>
        <dbReference type="EMBL" id="EQD27739.1"/>
    </source>
</evidence>
<protein>
    <submittedName>
        <fullName evidence="1">Sulfotransferase domain-containing protein</fullName>
    </submittedName>
</protein>
<reference evidence="1" key="1">
    <citation type="submission" date="2013-08" db="EMBL/GenBank/DDBJ databases">
        <authorList>
            <person name="Mendez C."/>
            <person name="Richter M."/>
            <person name="Ferrer M."/>
            <person name="Sanchez J."/>
        </authorList>
    </citation>
    <scope>NUCLEOTIDE SEQUENCE</scope>
</reference>
<gene>
    <name evidence="1" type="ORF">B2A_15124</name>
</gene>
<reference evidence="1" key="2">
    <citation type="journal article" date="2014" name="ISME J.">
        <title>Microbial stratification in low pH oxic and suboxic macroscopic growths along an acid mine drainage.</title>
        <authorList>
            <person name="Mendez-Garcia C."/>
            <person name="Mesa V."/>
            <person name="Sprenger R.R."/>
            <person name="Richter M."/>
            <person name="Diez M.S."/>
            <person name="Solano J."/>
            <person name="Bargiela R."/>
            <person name="Golyshina O.V."/>
            <person name="Manteca A."/>
            <person name="Ramos J.L."/>
            <person name="Gallego J.R."/>
            <person name="Llorente I."/>
            <person name="Martins Dos Santos V.A."/>
            <person name="Jensen O.N."/>
            <person name="Pelaez A.I."/>
            <person name="Sanchez J."/>
            <person name="Ferrer M."/>
        </authorList>
    </citation>
    <scope>NUCLEOTIDE SEQUENCE</scope>
</reference>
<dbReference type="Gene3D" id="3.40.50.300">
    <property type="entry name" value="P-loop containing nucleotide triphosphate hydrolases"/>
    <property type="match status" value="1"/>
</dbReference>